<reference evidence="16" key="1">
    <citation type="submission" date="2020-05" db="EMBL/GenBank/DDBJ databases">
        <authorList>
            <person name="Chiriac C."/>
            <person name="Salcher M."/>
            <person name="Ghai R."/>
            <person name="Kavagutti S V."/>
        </authorList>
    </citation>
    <scope>NUCLEOTIDE SEQUENCE</scope>
</reference>
<feature type="transmembrane region" description="Helical" evidence="13">
    <location>
        <begin position="179"/>
        <end position="204"/>
    </location>
</feature>
<comment type="similarity">
    <text evidence="3">Belongs to the peptidase M48B family.</text>
</comment>
<dbReference type="GO" id="GO:0046872">
    <property type="term" value="F:metal ion binding"/>
    <property type="evidence" value="ECO:0007669"/>
    <property type="project" value="UniProtKB-KW"/>
</dbReference>
<keyword evidence="11" id="KW-0482">Metalloprotease</keyword>
<name>A0A6J6WE78_9ZZZZ</name>
<feature type="transmembrane region" description="Helical" evidence="13">
    <location>
        <begin position="64"/>
        <end position="84"/>
    </location>
</feature>
<protein>
    <submittedName>
        <fullName evidence="16">Unannotated protein</fullName>
    </submittedName>
</protein>
<keyword evidence="5" id="KW-0645">Protease</keyword>
<dbReference type="EMBL" id="CAEZZP010000112">
    <property type="protein sequence ID" value="CAB4781288.1"/>
    <property type="molecule type" value="Genomic_DNA"/>
</dbReference>
<evidence type="ECO:0000313" key="16">
    <source>
        <dbReference type="EMBL" id="CAB4781288.1"/>
    </source>
</evidence>
<feature type="transmembrane region" description="Helical" evidence="13">
    <location>
        <begin position="224"/>
        <end position="246"/>
    </location>
</feature>
<dbReference type="GO" id="GO:0005886">
    <property type="term" value="C:plasma membrane"/>
    <property type="evidence" value="ECO:0007669"/>
    <property type="project" value="UniProtKB-SubCell"/>
</dbReference>
<dbReference type="Gene3D" id="3.30.2010.10">
    <property type="entry name" value="Metalloproteases ('zincins'), catalytic domain"/>
    <property type="match status" value="1"/>
</dbReference>
<dbReference type="GO" id="GO:0004222">
    <property type="term" value="F:metalloendopeptidase activity"/>
    <property type="evidence" value="ECO:0007669"/>
    <property type="project" value="InterPro"/>
</dbReference>
<organism evidence="16">
    <name type="scientific">freshwater metagenome</name>
    <dbReference type="NCBI Taxonomy" id="449393"/>
    <lineage>
        <taxon>unclassified sequences</taxon>
        <taxon>metagenomes</taxon>
        <taxon>ecological metagenomes</taxon>
    </lineage>
</organism>
<evidence type="ECO:0000256" key="6">
    <source>
        <dbReference type="ARBA" id="ARBA00022692"/>
    </source>
</evidence>
<evidence type="ECO:0000313" key="17">
    <source>
        <dbReference type="EMBL" id="CAB4806244.1"/>
    </source>
</evidence>
<dbReference type="EMBL" id="CAFBPS010000093">
    <property type="protein sequence ID" value="CAB5032710.1"/>
    <property type="molecule type" value="Genomic_DNA"/>
</dbReference>
<dbReference type="Pfam" id="PF01435">
    <property type="entry name" value="Peptidase_M48"/>
    <property type="match status" value="1"/>
</dbReference>
<keyword evidence="9" id="KW-0862">Zinc</keyword>
<proteinExistence type="inferred from homology"/>
<dbReference type="PANTHER" id="PTHR43221">
    <property type="entry name" value="PROTEASE HTPX"/>
    <property type="match status" value="1"/>
</dbReference>
<dbReference type="PANTHER" id="PTHR43221:SF1">
    <property type="entry name" value="PROTEASE HTPX"/>
    <property type="match status" value="1"/>
</dbReference>
<evidence type="ECO:0000256" key="12">
    <source>
        <dbReference type="ARBA" id="ARBA00023136"/>
    </source>
</evidence>
<evidence type="ECO:0000256" key="11">
    <source>
        <dbReference type="ARBA" id="ARBA00023049"/>
    </source>
</evidence>
<evidence type="ECO:0000313" key="18">
    <source>
        <dbReference type="EMBL" id="CAB4881751.1"/>
    </source>
</evidence>
<evidence type="ECO:0000256" key="2">
    <source>
        <dbReference type="ARBA" id="ARBA00004651"/>
    </source>
</evidence>
<evidence type="ECO:0000256" key="7">
    <source>
        <dbReference type="ARBA" id="ARBA00022723"/>
    </source>
</evidence>
<keyword evidence="10 13" id="KW-1133">Transmembrane helix</keyword>
<dbReference type="EMBL" id="CAFAAL010000076">
    <property type="protein sequence ID" value="CAB4806244.1"/>
    <property type="molecule type" value="Genomic_DNA"/>
</dbReference>
<dbReference type="AlphaFoldDB" id="A0A6J6WE78"/>
<comment type="cofactor">
    <cofactor evidence="1">
        <name>Zn(2+)</name>
        <dbReference type="ChEBI" id="CHEBI:29105"/>
    </cofactor>
</comment>
<comment type="subcellular location">
    <subcellularLocation>
        <location evidence="2">Cell membrane</location>
        <topology evidence="2">Multi-pass membrane protein</topology>
    </subcellularLocation>
</comment>
<evidence type="ECO:0000256" key="1">
    <source>
        <dbReference type="ARBA" id="ARBA00001947"/>
    </source>
</evidence>
<dbReference type="GO" id="GO:0006508">
    <property type="term" value="P:proteolysis"/>
    <property type="evidence" value="ECO:0007669"/>
    <property type="project" value="UniProtKB-KW"/>
</dbReference>
<feature type="domain" description="Peptidase M48" evidence="14">
    <location>
        <begin position="106"/>
        <end position="332"/>
    </location>
</feature>
<sequence>MSNPRPTFFGLQDKARRKSIWLLGASFVLLWFAANVVAFIGYVGNTNCTYDSYGYETCDSSFVMNYQVLAITAVIVVVYLWIAYMVSGRAALSLAGAKLADGPEYQRLRNVVEEMATAAGVPVPKTYIVDDPSPNAFATGRNPEHAAVTVTRGLLETMNRAELTGVVAHEIGHIKNRDIAVTTLAVLTVGAIAVLADLSMRIAFVVMSTGRRGNSKEAGARAGVALIAFLISFVLYIFALPAALILRAALSRQRETLADASAVQYTRDPSGLRSALEKLEADTTSPAHVSTATAHLWIDHPKPARAVQRGMLSGLLDTHPPIAQRISILRQMEGLGPTTLV</sequence>
<dbReference type="InterPro" id="IPR050083">
    <property type="entry name" value="HtpX_protease"/>
</dbReference>
<evidence type="ECO:0000256" key="5">
    <source>
        <dbReference type="ARBA" id="ARBA00022670"/>
    </source>
</evidence>
<evidence type="ECO:0000256" key="9">
    <source>
        <dbReference type="ARBA" id="ARBA00022833"/>
    </source>
</evidence>
<keyword evidence="7" id="KW-0479">Metal-binding</keyword>
<feature type="transmembrane region" description="Helical" evidence="13">
    <location>
        <begin position="20"/>
        <end position="44"/>
    </location>
</feature>
<keyword evidence="4" id="KW-1003">Cell membrane</keyword>
<keyword evidence="8" id="KW-0378">Hydrolase</keyword>
<evidence type="ECO:0000259" key="14">
    <source>
        <dbReference type="Pfam" id="PF01435"/>
    </source>
</evidence>
<gene>
    <name evidence="15" type="ORF">UFOPK2658_01432</name>
    <name evidence="16" type="ORF">UFOPK2880_01461</name>
    <name evidence="17" type="ORF">UFOPK3004_00952</name>
    <name evidence="18" type="ORF">UFOPK3304_01711</name>
    <name evidence="19" type="ORF">UFOPK4134_01176</name>
</gene>
<dbReference type="EMBL" id="CAFBLJ010000135">
    <property type="protein sequence ID" value="CAB4881751.1"/>
    <property type="molecule type" value="Genomic_DNA"/>
</dbReference>
<evidence type="ECO:0000256" key="13">
    <source>
        <dbReference type="SAM" id="Phobius"/>
    </source>
</evidence>
<keyword evidence="6 13" id="KW-0812">Transmembrane</keyword>
<evidence type="ECO:0000256" key="3">
    <source>
        <dbReference type="ARBA" id="ARBA00009779"/>
    </source>
</evidence>
<evidence type="ECO:0000256" key="10">
    <source>
        <dbReference type="ARBA" id="ARBA00022989"/>
    </source>
</evidence>
<dbReference type="EMBL" id="CAEZYH010000074">
    <property type="protein sequence ID" value="CAB4726609.1"/>
    <property type="molecule type" value="Genomic_DNA"/>
</dbReference>
<dbReference type="HAMAP" id="MF_00188">
    <property type="entry name" value="Pept_M48_protease_HtpX"/>
    <property type="match status" value="1"/>
</dbReference>
<accession>A0A6J6WE78</accession>
<dbReference type="CDD" id="cd07340">
    <property type="entry name" value="M48B_Htpx_like"/>
    <property type="match status" value="1"/>
</dbReference>
<evidence type="ECO:0000256" key="4">
    <source>
        <dbReference type="ARBA" id="ARBA00022475"/>
    </source>
</evidence>
<evidence type="ECO:0000313" key="19">
    <source>
        <dbReference type="EMBL" id="CAB5032710.1"/>
    </source>
</evidence>
<keyword evidence="12 13" id="KW-0472">Membrane</keyword>
<dbReference type="InterPro" id="IPR001915">
    <property type="entry name" value="Peptidase_M48"/>
</dbReference>
<dbReference type="InterPro" id="IPR022919">
    <property type="entry name" value="Pept_M48_protease_HtpX"/>
</dbReference>
<evidence type="ECO:0000313" key="15">
    <source>
        <dbReference type="EMBL" id="CAB4726609.1"/>
    </source>
</evidence>
<evidence type="ECO:0000256" key="8">
    <source>
        <dbReference type="ARBA" id="ARBA00022801"/>
    </source>
</evidence>